<dbReference type="EMBL" id="JAUFRC010000004">
    <property type="protein sequence ID" value="MDN3714246.1"/>
    <property type="molecule type" value="Genomic_DNA"/>
</dbReference>
<proteinExistence type="predicted"/>
<evidence type="ECO:0000313" key="2">
    <source>
        <dbReference type="EMBL" id="MDN3714362.1"/>
    </source>
</evidence>
<reference evidence="3" key="2">
    <citation type="journal article" date="2019" name="Int. J. Syst. Evol. Microbiol.">
        <title>The Global Catalogue of Microorganisms (GCM) 10K type strain sequencing project: providing services to taxonomists for standard genome sequencing and annotation.</title>
        <authorList>
            <consortium name="The Broad Institute Genomics Platform"/>
            <consortium name="The Broad Institute Genome Sequencing Center for Infectious Disease"/>
            <person name="Wu L."/>
            <person name="Ma J."/>
        </authorList>
    </citation>
    <scope>NUCLEOTIDE SEQUENCE [LARGE SCALE GENOMIC DNA]</scope>
    <source>
        <strain evidence="3">CECT 8482</strain>
    </source>
</reference>
<organism evidence="1 3">
    <name type="scientific">Paracoccus cavernae</name>
    <dbReference type="NCBI Taxonomy" id="1571207"/>
    <lineage>
        <taxon>Bacteria</taxon>
        <taxon>Pseudomonadati</taxon>
        <taxon>Pseudomonadota</taxon>
        <taxon>Alphaproteobacteria</taxon>
        <taxon>Rhodobacterales</taxon>
        <taxon>Paracoccaceae</taxon>
        <taxon>Paracoccus</taxon>
    </lineage>
</organism>
<sequence length="48" mass="5320">MIEELLSKGYGVEDIALERGLPIEAVRDIVAALREEGRLAELIRKGRA</sequence>
<comment type="caution">
    <text evidence="1">The sequence shown here is derived from an EMBL/GenBank/DDBJ whole genome shotgun (WGS) entry which is preliminary data.</text>
</comment>
<protein>
    <recommendedName>
        <fullName evidence="4">TrmB family transcriptional regulator</fullName>
    </recommendedName>
</protein>
<name>A0ABT8DEZ4_9RHOB</name>
<keyword evidence="3" id="KW-1185">Reference proteome</keyword>
<evidence type="ECO:0000313" key="3">
    <source>
        <dbReference type="Proteomes" id="UP001243846"/>
    </source>
</evidence>
<dbReference type="EMBL" id="JAUFRC010000004">
    <property type="protein sequence ID" value="MDN3714362.1"/>
    <property type="molecule type" value="Genomic_DNA"/>
</dbReference>
<dbReference type="RefSeq" id="WP_377686475.1">
    <property type="nucleotide sequence ID" value="NZ_JBHMDZ010000015.1"/>
</dbReference>
<gene>
    <name evidence="1" type="ORF">QWZ10_25040</name>
    <name evidence="2" type="ORF">QWZ10_25740</name>
</gene>
<evidence type="ECO:0008006" key="4">
    <source>
        <dbReference type="Google" id="ProtNLM"/>
    </source>
</evidence>
<reference evidence="1" key="1">
    <citation type="journal article" date="2014" name="Int. J. Syst. Evol. Microbiol.">
        <title>Complete genome of a new Firmicutes species belonging to the dominant human colonic microbiota ('Ruminococcus bicirculans') reveals two chromosomes and a selective capacity to utilize plant glucans.</title>
        <authorList>
            <consortium name="NISC Comparative Sequencing Program"/>
            <person name="Wegmann U."/>
            <person name="Louis P."/>
            <person name="Goesmann A."/>
            <person name="Henrissat B."/>
            <person name="Duncan S.H."/>
            <person name="Flint H.J."/>
        </authorList>
    </citation>
    <scope>NUCLEOTIDE SEQUENCE</scope>
    <source>
        <strain evidence="1">CECT 8482</strain>
    </source>
</reference>
<evidence type="ECO:0000313" key="1">
    <source>
        <dbReference type="EMBL" id="MDN3714246.1"/>
    </source>
</evidence>
<dbReference type="Proteomes" id="UP001243846">
    <property type="component" value="Unassembled WGS sequence"/>
</dbReference>
<reference evidence="1" key="3">
    <citation type="submission" date="2023-06" db="EMBL/GenBank/DDBJ databases">
        <authorList>
            <person name="Lucena T."/>
            <person name="Sun Q."/>
        </authorList>
    </citation>
    <scope>NUCLEOTIDE SEQUENCE</scope>
    <source>
        <strain evidence="1">CECT 8482</strain>
    </source>
</reference>
<accession>A0ABT8DEZ4</accession>